<gene>
    <name evidence="1" type="ORF">JI435_130380</name>
</gene>
<name>A0A7U2ICZ9_PHANO</name>
<dbReference type="Proteomes" id="UP000663193">
    <property type="component" value="Chromosome 22"/>
</dbReference>
<dbReference type="EMBL" id="CP069044">
    <property type="protein sequence ID" value="QRD07582.1"/>
    <property type="molecule type" value="Genomic_DNA"/>
</dbReference>
<dbReference type="AlphaFoldDB" id="A0A7U2ICZ9"/>
<dbReference type="VEuPathDB" id="FungiDB:JI435_130380"/>
<keyword evidence="2" id="KW-1185">Reference proteome</keyword>
<protein>
    <submittedName>
        <fullName evidence="1">Uncharacterized protein</fullName>
    </submittedName>
</protein>
<organism evidence="1 2">
    <name type="scientific">Phaeosphaeria nodorum (strain SN15 / ATCC MYA-4574 / FGSC 10173)</name>
    <name type="common">Glume blotch fungus</name>
    <name type="synonym">Parastagonospora nodorum</name>
    <dbReference type="NCBI Taxonomy" id="321614"/>
    <lineage>
        <taxon>Eukaryota</taxon>
        <taxon>Fungi</taxon>
        <taxon>Dikarya</taxon>
        <taxon>Ascomycota</taxon>
        <taxon>Pezizomycotina</taxon>
        <taxon>Dothideomycetes</taxon>
        <taxon>Pleosporomycetidae</taxon>
        <taxon>Pleosporales</taxon>
        <taxon>Pleosporineae</taxon>
        <taxon>Phaeosphaeriaceae</taxon>
        <taxon>Parastagonospora</taxon>
    </lineage>
</organism>
<evidence type="ECO:0000313" key="2">
    <source>
        <dbReference type="Proteomes" id="UP000663193"/>
    </source>
</evidence>
<sequence>MQANTRSLHLQASGHAEVFRASRHPKILQECRHPEKSPKVFHLVFPITHRLRKGICKLKYISAHLYQLRTTVLLPQSKHILWSL</sequence>
<proteinExistence type="predicted"/>
<reference evidence="2" key="1">
    <citation type="journal article" date="2021" name="BMC Genomics">
        <title>Chromosome-level genome assembly and manually-curated proteome of model necrotroph Parastagonospora nodorum Sn15 reveals a genome-wide trove of candidate effector homologs, and redundancy of virulence-related functions within an accessory chromosome.</title>
        <authorList>
            <person name="Bertazzoni S."/>
            <person name="Jones D.A.B."/>
            <person name="Phan H.T."/>
            <person name="Tan K.-C."/>
            <person name="Hane J.K."/>
        </authorList>
    </citation>
    <scope>NUCLEOTIDE SEQUENCE [LARGE SCALE GENOMIC DNA]</scope>
    <source>
        <strain evidence="2">SN15 / ATCC MYA-4574 / FGSC 10173)</strain>
    </source>
</reference>
<accession>A0A7U2ICZ9</accession>
<evidence type="ECO:0000313" key="1">
    <source>
        <dbReference type="EMBL" id="QRD07582.1"/>
    </source>
</evidence>